<evidence type="ECO:0000256" key="3">
    <source>
        <dbReference type="ARBA" id="ARBA00022516"/>
    </source>
</evidence>
<evidence type="ECO:0000313" key="12">
    <source>
        <dbReference type="Proteomes" id="UP000034182"/>
    </source>
</evidence>
<keyword evidence="8 9" id="KW-0472">Membrane</keyword>
<dbReference type="PANTHER" id="PTHR10556">
    <property type="entry name" value="3-OXO-5-ALPHA-STEROID 4-DEHYDROGENASE"/>
    <property type="match status" value="1"/>
</dbReference>
<evidence type="ECO:0000313" key="11">
    <source>
        <dbReference type="EMBL" id="KKY22555.1"/>
    </source>
</evidence>
<dbReference type="PROSITE" id="PS50244">
    <property type="entry name" value="S5A_REDUCTASE"/>
    <property type="match status" value="1"/>
</dbReference>
<dbReference type="InterPro" id="IPR039357">
    <property type="entry name" value="SRD5A/TECR"/>
</dbReference>
<dbReference type="PANTHER" id="PTHR10556:SF28">
    <property type="entry name" value="VERY-LONG-CHAIN ENOYL-COA REDUCTASE"/>
    <property type="match status" value="1"/>
</dbReference>
<dbReference type="Pfam" id="PF02544">
    <property type="entry name" value="Steroid_dh"/>
    <property type="match status" value="1"/>
</dbReference>
<accession>A0A0G2H164</accession>
<feature type="transmembrane region" description="Helical" evidence="9">
    <location>
        <begin position="242"/>
        <end position="264"/>
    </location>
</feature>
<comment type="subcellular location">
    <subcellularLocation>
        <location evidence="1">Membrane</location>
        <topology evidence="1">Multi-pass membrane protein</topology>
    </subcellularLocation>
</comment>
<evidence type="ECO:0000256" key="5">
    <source>
        <dbReference type="ARBA" id="ARBA00022989"/>
    </source>
</evidence>
<dbReference type="Proteomes" id="UP000034182">
    <property type="component" value="Unassembled WGS sequence"/>
</dbReference>
<evidence type="ECO:0000256" key="2">
    <source>
        <dbReference type="ARBA" id="ARBA00007742"/>
    </source>
</evidence>
<evidence type="ECO:0000256" key="9">
    <source>
        <dbReference type="SAM" id="Phobius"/>
    </source>
</evidence>
<feature type="transmembrane region" description="Helical" evidence="9">
    <location>
        <begin position="172"/>
        <end position="188"/>
    </location>
</feature>
<keyword evidence="6" id="KW-0560">Oxidoreductase</keyword>
<reference evidence="11 12" key="2">
    <citation type="submission" date="2015-05" db="EMBL/GenBank/DDBJ databases">
        <title>Distinctive expansion of gene families associated with plant cell wall degradation and secondary metabolism in the genomes of grapevine trunk pathogens.</title>
        <authorList>
            <person name="Lawrence D.P."/>
            <person name="Travadon R."/>
            <person name="Rolshausen P.E."/>
            <person name="Baumgartner K."/>
        </authorList>
    </citation>
    <scope>NUCLEOTIDE SEQUENCE [LARGE SCALE GENOMIC DNA]</scope>
    <source>
        <strain evidence="11">DS831</strain>
    </source>
</reference>
<sequence length="317" mass="35255">MAEPVTLVVQPRGKPIKKLPAETTVALSDSTAELYKRIAQATGFSVHRLRVAKGSDGSVVPNSPRTLVQDTGLRHKSNITVKDLGPQIAWRTVFLVEYLGPLLIHPLIYYLRPYLYPFPSLTPSDLPEPTSLQKLSLYLVTIHFLKRELETLFIHRFSSATMPAFNIFKNSGHYWILSGLNLAVFAYGPSKTELGPNLPLVYGACALYALGELGNLNAHLVLRGLRPANNPTARGIPKGFGFSWVTCPNYLFEIMSWAGVWIINSLIGKAGFFSTALFVVVAGAQMAAWAAKKERRYRKEFGAQYKRKKFVMIPGIF</sequence>
<dbReference type="GO" id="GO:0016627">
    <property type="term" value="F:oxidoreductase activity, acting on the CH-CH group of donors"/>
    <property type="evidence" value="ECO:0007669"/>
    <property type="project" value="InterPro"/>
</dbReference>
<gene>
    <name evidence="11" type="ORF">UCDDS831_g03721</name>
</gene>
<dbReference type="AlphaFoldDB" id="A0A0G2H164"/>
<evidence type="ECO:0000256" key="6">
    <source>
        <dbReference type="ARBA" id="ARBA00023002"/>
    </source>
</evidence>
<feature type="transmembrane region" description="Helical" evidence="9">
    <location>
        <begin position="200"/>
        <end position="222"/>
    </location>
</feature>
<dbReference type="GO" id="GO:0042761">
    <property type="term" value="P:very long-chain fatty acid biosynthetic process"/>
    <property type="evidence" value="ECO:0007669"/>
    <property type="project" value="TreeGrafter"/>
</dbReference>
<keyword evidence="4 9" id="KW-0812">Transmembrane</keyword>
<dbReference type="InterPro" id="IPR001104">
    <property type="entry name" value="3-oxo-5_a-steroid_4-DH_C"/>
</dbReference>
<evidence type="ECO:0000259" key="10">
    <source>
        <dbReference type="Pfam" id="PF02544"/>
    </source>
</evidence>
<feature type="domain" description="3-oxo-5-alpha-steroid 4-dehydrogenase C-terminal" evidence="10">
    <location>
        <begin position="161"/>
        <end position="317"/>
    </location>
</feature>
<feature type="transmembrane region" description="Helical" evidence="9">
    <location>
        <begin position="270"/>
        <end position="291"/>
    </location>
</feature>
<organism evidence="11 12">
    <name type="scientific">Diplodia seriata</name>
    <dbReference type="NCBI Taxonomy" id="420778"/>
    <lineage>
        <taxon>Eukaryota</taxon>
        <taxon>Fungi</taxon>
        <taxon>Dikarya</taxon>
        <taxon>Ascomycota</taxon>
        <taxon>Pezizomycotina</taxon>
        <taxon>Dothideomycetes</taxon>
        <taxon>Dothideomycetes incertae sedis</taxon>
        <taxon>Botryosphaeriales</taxon>
        <taxon>Botryosphaeriaceae</taxon>
        <taxon>Diplodia</taxon>
    </lineage>
</organism>
<keyword evidence="3" id="KW-0444">Lipid biosynthesis</keyword>
<evidence type="ECO:0000256" key="1">
    <source>
        <dbReference type="ARBA" id="ARBA00004141"/>
    </source>
</evidence>
<dbReference type="Gene3D" id="1.20.120.1630">
    <property type="match status" value="1"/>
</dbReference>
<name>A0A0G2H164_9PEZI</name>
<keyword evidence="7" id="KW-0443">Lipid metabolism</keyword>
<evidence type="ECO:0000256" key="4">
    <source>
        <dbReference type="ARBA" id="ARBA00022692"/>
    </source>
</evidence>
<comment type="caution">
    <text evidence="11">The sequence shown here is derived from an EMBL/GenBank/DDBJ whole genome shotgun (WGS) entry which is preliminary data.</text>
</comment>
<evidence type="ECO:0000256" key="8">
    <source>
        <dbReference type="ARBA" id="ARBA00023136"/>
    </source>
</evidence>
<reference evidence="11 12" key="1">
    <citation type="submission" date="2015-03" db="EMBL/GenBank/DDBJ databases">
        <authorList>
            <person name="Morales-Cruz A."/>
            <person name="Amrine K.C."/>
            <person name="Cantu D."/>
        </authorList>
    </citation>
    <scope>NUCLEOTIDE SEQUENCE [LARGE SCALE GENOMIC DNA]</scope>
    <source>
        <strain evidence="11">DS831</strain>
    </source>
</reference>
<protein>
    <submittedName>
        <fullName evidence="11">Putative steroid alpha reductase family protein</fullName>
    </submittedName>
</protein>
<dbReference type="GO" id="GO:0016020">
    <property type="term" value="C:membrane"/>
    <property type="evidence" value="ECO:0007669"/>
    <property type="project" value="UniProtKB-SubCell"/>
</dbReference>
<proteinExistence type="inferred from homology"/>
<keyword evidence="5 9" id="KW-1133">Transmembrane helix</keyword>
<comment type="similarity">
    <text evidence="2">Belongs to the steroid 5-alpha reductase family.</text>
</comment>
<dbReference type="EMBL" id="LAQI01000077">
    <property type="protein sequence ID" value="KKY22555.1"/>
    <property type="molecule type" value="Genomic_DNA"/>
</dbReference>
<evidence type="ECO:0000256" key="7">
    <source>
        <dbReference type="ARBA" id="ARBA00023098"/>
    </source>
</evidence>